<feature type="transmembrane region" description="Helical" evidence="11">
    <location>
        <begin position="287"/>
        <end position="308"/>
    </location>
</feature>
<feature type="transmembrane region" description="Helical" evidence="11">
    <location>
        <begin position="341"/>
        <end position="360"/>
    </location>
</feature>
<keyword evidence="8 11" id="KW-1133">Transmembrane helix</keyword>
<dbReference type="InterPro" id="IPR004387">
    <property type="entry name" value="Pept_M50_Zn"/>
</dbReference>
<name>A0A1F6BUB8_9BACT</name>
<evidence type="ECO:0000256" key="8">
    <source>
        <dbReference type="ARBA" id="ARBA00022989"/>
    </source>
</evidence>
<feature type="transmembrane region" description="Helical" evidence="11">
    <location>
        <begin position="215"/>
        <end position="236"/>
    </location>
</feature>
<evidence type="ECO:0000256" key="10">
    <source>
        <dbReference type="ARBA" id="ARBA00023136"/>
    </source>
</evidence>
<dbReference type="PANTHER" id="PTHR42837:SF2">
    <property type="entry name" value="MEMBRANE METALLOPROTEASE ARASP2, CHLOROPLASTIC-RELATED"/>
    <property type="match status" value="1"/>
</dbReference>
<dbReference type="Gene3D" id="2.30.42.10">
    <property type="match status" value="1"/>
</dbReference>
<sequence>MDILIFILVIVALIVVHEFGHFVVAKLSGMRVDEFGIGFPPRAMVIGKIGETEYTLNWLPLGGFVKIYGEDGGGEDSRSFSKRPRILQALVLVAGISMNLLFAYVLITGALIMGTPRALSQSEVAGARDTQLMVASVFPGSPAARAGIVPGDAVLSAEDGHYVFSGVDPSAFTKFVADGGGNTTITLSVRHAGGEEETFFARPEPGIITSDPSHAVLGVEVATVGVVPLSFLAAVAEGASLTWSATTLTAVGLWHFFYSVFTLSADLSQVAGPVGIAGVVGTASMQGFGSLFSIMAIISINLALINLIPVPALDGGRLLFVIIESVIRRPIKASVAHTVNAVGFVFLILLMVVVTAHDIFKIVG</sequence>
<protein>
    <recommendedName>
        <fullName evidence="12">PDZ domain-containing protein</fullName>
    </recommendedName>
</protein>
<evidence type="ECO:0000313" key="13">
    <source>
        <dbReference type="EMBL" id="OGG40428.1"/>
    </source>
</evidence>
<keyword evidence="4" id="KW-0645">Protease</keyword>
<dbReference type="GO" id="GO:0004222">
    <property type="term" value="F:metalloendopeptidase activity"/>
    <property type="evidence" value="ECO:0007669"/>
    <property type="project" value="InterPro"/>
</dbReference>
<keyword evidence="10 11" id="KW-0472">Membrane</keyword>
<evidence type="ECO:0000256" key="4">
    <source>
        <dbReference type="ARBA" id="ARBA00022670"/>
    </source>
</evidence>
<evidence type="ECO:0000256" key="5">
    <source>
        <dbReference type="ARBA" id="ARBA00022692"/>
    </source>
</evidence>
<dbReference type="Proteomes" id="UP000179014">
    <property type="component" value="Unassembled WGS sequence"/>
</dbReference>
<evidence type="ECO:0000256" key="2">
    <source>
        <dbReference type="ARBA" id="ARBA00004141"/>
    </source>
</evidence>
<dbReference type="InterPro" id="IPR008915">
    <property type="entry name" value="Peptidase_M50"/>
</dbReference>
<dbReference type="InterPro" id="IPR036034">
    <property type="entry name" value="PDZ_sf"/>
</dbReference>
<feature type="domain" description="PDZ" evidence="12">
    <location>
        <begin position="106"/>
        <end position="193"/>
    </location>
</feature>
<dbReference type="GO" id="GO:0006508">
    <property type="term" value="P:proteolysis"/>
    <property type="evidence" value="ECO:0007669"/>
    <property type="project" value="UniProtKB-KW"/>
</dbReference>
<keyword evidence="5 11" id="KW-0812">Transmembrane</keyword>
<feature type="transmembrane region" description="Helical" evidence="11">
    <location>
        <begin position="86"/>
        <end position="112"/>
    </location>
</feature>
<proteinExistence type="inferred from homology"/>
<evidence type="ECO:0000256" key="9">
    <source>
        <dbReference type="ARBA" id="ARBA00023049"/>
    </source>
</evidence>
<keyword evidence="6" id="KW-0378">Hydrolase</keyword>
<evidence type="ECO:0000256" key="3">
    <source>
        <dbReference type="ARBA" id="ARBA00007931"/>
    </source>
</evidence>
<evidence type="ECO:0000256" key="1">
    <source>
        <dbReference type="ARBA" id="ARBA00001947"/>
    </source>
</evidence>
<dbReference type="CDD" id="cd06163">
    <property type="entry name" value="S2P-M50_PDZ_RseP-like"/>
    <property type="match status" value="1"/>
</dbReference>
<dbReference type="PANTHER" id="PTHR42837">
    <property type="entry name" value="REGULATOR OF SIGMA-E PROTEASE RSEP"/>
    <property type="match status" value="1"/>
</dbReference>
<comment type="cofactor">
    <cofactor evidence="1">
        <name>Zn(2+)</name>
        <dbReference type="ChEBI" id="CHEBI:29105"/>
    </cofactor>
</comment>
<gene>
    <name evidence="13" type="ORF">A2118_02840</name>
</gene>
<evidence type="ECO:0000313" key="14">
    <source>
        <dbReference type="Proteomes" id="UP000179014"/>
    </source>
</evidence>
<dbReference type="AlphaFoldDB" id="A0A1F6BUB8"/>
<keyword evidence="9" id="KW-0482">Metalloprotease</keyword>
<dbReference type="Pfam" id="PF02163">
    <property type="entry name" value="Peptidase_M50"/>
    <property type="match status" value="1"/>
</dbReference>
<evidence type="ECO:0000256" key="6">
    <source>
        <dbReference type="ARBA" id="ARBA00022801"/>
    </source>
</evidence>
<dbReference type="SMART" id="SM00228">
    <property type="entry name" value="PDZ"/>
    <property type="match status" value="1"/>
</dbReference>
<comment type="similarity">
    <text evidence="3">Belongs to the peptidase M50B family.</text>
</comment>
<dbReference type="EMBL" id="MFKN01000032">
    <property type="protein sequence ID" value="OGG40428.1"/>
    <property type="molecule type" value="Genomic_DNA"/>
</dbReference>
<comment type="subcellular location">
    <subcellularLocation>
        <location evidence="2">Membrane</location>
        <topology evidence="2">Multi-pass membrane protein</topology>
    </subcellularLocation>
</comment>
<dbReference type="InterPro" id="IPR001478">
    <property type="entry name" value="PDZ"/>
</dbReference>
<reference evidence="13 14" key="1">
    <citation type="journal article" date="2016" name="Nat. Commun.">
        <title>Thousands of microbial genomes shed light on interconnected biogeochemical processes in an aquifer system.</title>
        <authorList>
            <person name="Anantharaman K."/>
            <person name="Brown C.T."/>
            <person name="Hug L.A."/>
            <person name="Sharon I."/>
            <person name="Castelle C.J."/>
            <person name="Probst A.J."/>
            <person name="Thomas B.C."/>
            <person name="Singh A."/>
            <person name="Wilkins M.J."/>
            <person name="Karaoz U."/>
            <person name="Brodie E.L."/>
            <person name="Williams K.H."/>
            <person name="Hubbard S.S."/>
            <person name="Banfield J.F."/>
        </authorList>
    </citation>
    <scope>NUCLEOTIDE SEQUENCE [LARGE SCALE GENOMIC DNA]</scope>
</reference>
<evidence type="ECO:0000256" key="7">
    <source>
        <dbReference type="ARBA" id="ARBA00022833"/>
    </source>
</evidence>
<dbReference type="STRING" id="1798474.A2118_02840"/>
<dbReference type="SUPFAM" id="SSF50156">
    <property type="entry name" value="PDZ domain-like"/>
    <property type="match status" value="1"/>
</dbReference>
<evidence type="ECO:0000256" key="11">
    <source>
        <dbReference type="SAM" id="Phobius"/>
    </source>
</evidence>
<keyword evidence="7" id="KW-0862">Zinc</keyword>
<comment type="caution">
    <text evidence="13">The sequence shown here is derived from an EMBL/GenBank/DDBJ whole genome shotgun (WGS) entry which is preliminary data.</text>
</comment>
<evidence type="ECO:0000259" key="12">
    <source>
        <dbReference type="SMART" id="SM00228"/>
    </source>
</evidence>
<accession>A0A1F6BUB8</accession>
<organism evidence="13 14">
    <name type="scientific">Candidatus Kaiserbacteria bacterium GWA2_50_9</name>
    <dbReference type="NCBI Taxonomy" id="1798474"/>
    <lineage>
        <taxon>Bacteria</taxon>
        <taxon>Candidatus Kaiseribacteriota</taxon>
    </lineage>
</organism>
<dbReference type="GO" id="GO:0016020">
    <property type="term" value="C:membrane"/>
    <property type="evidence" value="ECO:0007669"/>
    <property type="project" value="UniProtKB-SubCell"/>
</dbReference>